<dbReference type="Gene3D" id="1.10.1040.10">
    <property type="entry name" value="N-(1-d-carboxylethyl)-l-norvaline Dehydrogenase, domain 2"/>
    <property type="match status" value="1"/>
</dbReference>
<dbReference type="InterPro" id="IPR015815">
    <property type="entry name" value="HIBADH-related"/>
</dbReference>
<sequence>MRQAPTTTHPAAFIGFGEAGEAFASGWLSDEGVDAGAVRAYDIKTDSSEAAVAEGKRADYARVGIVGCDSAAEALSGAALVFSTVTADQALIVAEGAAAHIAGGALYFDCNSCSPGAKRKAAEAIEAAGGRYVDTAVVAPVYPKRHKAPMLISGPHAEAGLAVLSDLGMAATVVDGDVGAASSIKMIRSVMMKGLEALFLECVLSGRRAGVDEVVLASLDDTFPDFGFARRAAYMLERSATHGLRRAAEMREVALTVDELGLTGRMARATVDWQQQVGELGIKADGQGDYQALADALIAKLISREDAA</sequence>
<keyword evidence="6" id="KW-1185">Reference proteome</keyword>
<dbReference type="SUPFAM" id="SSF48179">
    <property type="entry name" value="6-phosphogluconate dehydrogenase C-terminal domain-like"/>
    <property type="match status" value="1"/>
</dbReference>
<dbReference type="SUPFAM" id="SSF51735">
    <property type="entry name" value="NAD(P)-binding Rossmann-fold domains"/>
    <property type="match status" value="1"/>
</dbReference>
<dbReference type="AlphaFoldDB" id="A0A327JRQ9"/>
<keyword evidence="1" id="KW-0560">Oxidoreductase</keyword>
<dbReference type="InterPro" id="IPR008927">
    <property type="entry name" value="6-PGluconate_DH-like_C_sf"/>
</dbReference>
<protein>
    <submittedName>
        <fullName evidence="5">3-hydroxyisobutyrate dehydrogenase</fullName>
    </submittedName>
</protein>
<name>A0A327JRQ9_9HYPH</name>
<dbReference type="PIRSF" id="PIRSF000103">
    <property type="entry name" value="HIBADH"/>
    <property type="match status" value="1"/>
</dbReference>
<reference evidence="5 6" key="1">
    <citation type="submission" date="2017-07" db="EMBL/GenBank/DDBJ databases">
        <title>Draft Genome Sequences of Select Purple Nonsulfur Bacteria.</title>
        <authorList>
            <person name="Lasarre B."/>
            <person name="Mckinlay J.B."/>
        </authorList>
    </citation>
    <scope>NUCLEOTIDE SEQUENCE [LARGE SCALE GENOMIC DNA]</scope>
    <source>
        <strain evidence="5 6">DSM 11290</strain>
    </source>
</reference>
<accession>A0A327JRQ9</accession>
<dbReference type="InterPro" id="IPR036291">
    <property type="entry name" value="NAD(P)-bd_dom_sf"/>
</dbReference>
<gene>
    <name evidence="5" type="ORF">CH339_04255</name>
</gene>
<evidence type="ECO:0000256" key="1">
    <source>
        <dbReference type="ARBA" id="ARBA00023002"/>
    </source>
</evidence>
<dbReference type="EMBL" id="NPEV01000005">
    <property type="protein sequence ID" value="RAI29180.1"/>
    <property type="molecule type" value="Genomic_DNA"/>
</dbReference>
<evidence type="ECO:0000259" key="4">
    <source>
        <dbReference type="Pfam" id="PF09130"/>
    </source>
</evidence>
<evidence type="ECO:0000313" key="6">
    <source>
        <dbReference type="Proteomes" id="UP000249299"/>
    </source>
</evidence>
<evidence type="ECO:0000259" key="3">
    <source>
        <dbReference type="Pfam" id="PF03446"/>
    </source>
</evidence>
<evidence type="ECO:0000256" key="2">
    <source>
        <dbReference type="PIRSR" id="PIRSR000103-1"/>
    </source>
</evidence>
<dbReference type="InterPro" id="IPR006115">
    <property type="entry name" value="6PGDH_NADP-bd"/>
</dbReference>
<feature type="active site" evidence="2">
    <location>
        <position position="185"/>
    </location>
</feature>
<evidence type="ECO:0000313" key="5">
    <source>
        <dbReference type="EMBL" id="RAI29180.1"/>
    </source>
</evidence>
<proteinExistence type="predicted"/>
<dbReference type="OrthoDB" id="4333at2"/>
<dbReference type="GO" id="GO:0016491">
    <property type="term" value="F:oxidoreductase activity"/>
    <property type="evidence" value="ECO:0007669"/>
    <property type="project" value="UniProtKB-KW"/>
</dbReference>
<feature type="domain" description="Phosphogluconate dehydrogenase NAD-binding putative C-terminal" evidence="4">
    <location>
        <begin position="207"/>
        <end position="277"/>
    </location>
</feature>
<dbReference type="InterPro" id="IPR013328">
    <property type="entry name" value="6PGD_dom2"/>
</dbReference>
<organism evidence="5 6">
    <name type="scientific">Rhodobium orientis</name>
    <dbReference type="NCBI Taxonomy" id="34017"/>
    <lineage>
        <taxon>Bacteria</taxon>
        <taxon>Pseudomonadati</taxon>
        <taxon>Pseudomonadota</taxon>
        <taxon>Alphaproteobacteria</taxon>
        <taxon>Hyphomicrobiales</taxon>
        <taxon>Rhodobiaceae</taxon>
        <taxon>Rhodobium</taxon>
    </lineage>
</organism>
<dbReference type="InterPro" id="IPR015814">
    <property type="entry name" value="Pgluconate_DH_NAD-bd_C"/>
</dbReference>
<dbReference type="Pfam" id="PF03446">
    <property type="entry name" value="NAD_binding_2"/>
    <property type="match status" value="1"/>
</dbReference>
<comment type="caution">
    <text evidence="5">The sequence shown here is derived from an EMBL/GenBank/DDBJ whole genome shotgun (WGS) entry which is preliminary data.</text>
</comment>
<dbReference type="RefSeq" id="WP_111433036.1">
    <property type="nucleotide sequence ID" value="NZ_JACIGG010000005.1"/>
</dbReference>
<dbReference type="Pfam" id="PF09130">
    <property type="entry name" value="DUF1932"/>
    <property type="match status" value="1"/>
</dbReference>
<dbReference type="Gene3D" id="3.40.50.720">
    <property type="entry name" value="NAD(P)-binding Rossmann-like Domain"/>
    <property type="match status" value="1"/>
</dbReference>
<dbReference type="GO" id="GO:0050661">
    <property type="term" value="F:NADP binding"/>
    <property type="evidence" value="ECO:0007669"/>
    <property type="project" value="InterPro"/>
</dbReference>
<feature type="domain" description="6-phosphogluconate dehydrogenase NADP-binding" evidence="3">
    <location>
        <begin position="12"/>
        <end position="141"/>
    </location>
</feature>
<dbReference type="Proteomes" id="UP000249299">
    <property type="component" value="Unassembled WGS sequence"/>
</dbReference>